<feature type="domain" description="Hemerythrin-like" evidence="5">
    <location>
        <begin position="14"/>
        <end position="125"/>
    </location>
</feature>
<organism evidence="6 7">
    <name type="scientific">Desulfobacula toluolica (strain DSM 7467 / Tol2)</name>
    <dbReference type="NCBI Taxonomy" id="651182"/>
    <lineage>
        <taxon>Bacteria</taxon>
        <taxon>Pseudomonadati</taxon>
        <taxon>Thermodesulfobacteriota</taxon>
        <taxon>Desulfobacteria</taxon>
        <taxon>Desulfobacterales</taxon>
        <taxon>Desulfobacteraceae</taxon>
        <taxon>Desulfobacula</taxon>
    </lineage>
</organism>
<dbReference type="InterPro" id="IPR012312">
    <property type="entry name" value="Hemerythrin-like"/>
</dbReference>
<dbReference type="NCBIfam" id="NF033749">
    <property type="entry name" value="bact_hemeryth"/>
    <property type="match status" value="1"/>
</dbReference>
<proteinExistence type="inferred from homology"/>
<dbReference type="InterPro" id="IPR016131">
    <property type="entry name" value="Haemerythrin_Fe_BS"/>
</dbReference>
<dbReference type="PANTHER" id="PTHR37164:SF1">
    <property type="entry name" value="BACTERIOHEMERYTHRIN"/>
    <property type="match status" value="1"/>
</dbReference>
<gene>
    <name evidence="6" type="ordered locus">TOL2_C41160</name>
</gene>
<evidence type="ECO:0000313" key="7">
    <source>
        <dbReference type="Proteomes" id="UP000007347"/>
    </source>
</evidence>
<dbReference type="EMBL" id="FO203503">
    <property type="protein sequence ID" value="CCK82272.1"/>
    <property type="molecule type" value="Genomic_DNA"/>
</dbReference>
<dbReference type="InterPro" id="IPR012827">
    <property type="entry name" value="Hemerythrin_metal-bd"/>
</dbReference>
<dbReference type="STRING" id="651182.TOL2_C41160"/>
<evidence type="ECO:0000256" key="2">
    <source>
        <dbReference type="ARBA" id="ARBA00022621"/>
    </source>
</evidence>
<keyword evidence="7" id="KW-1185">Reference proteome</keyword>
<keyword evidence="3" id="KW-0479">Metal-binding</keyword>
<keyword evidence="2" id="KW-0561">Oxygen transport</keyword>
<evidence type="ECO:0000256" key="3">
    <source>
        <dbReference type="ARBA" id="ARBA00022723"/>
    </source>
</evidence>
<dbReference type="RefSeq" id="WP_014959452.1">
    <property type="nucleotide sequence ID" value="NC_018645.1"/>
</dbReference>
<name>K0NT88_DESTT</name>
<sequence length="137" mass="16835">MLEKIDWKQDYKIGIEEIDFQHQYFTLLINKLIDDLVEPKDDYYNCRLLEELSQYASFHFISEENRMIRCNYPFIEDHKDLHRNLISQLNDQINYFKMAKSTIEDIISFLTEWFLHHTVEKDHEFGEYFKETNKNVK</sequence>
<dbReference type="HOGENOM" id="CLU_086902_3_1_7"/>
<evidence type="ECO:0000256" key="1">
    <source>
        <dbReference type="ARBA" id="ARBA00010587"/>
    </source>
</evidence>
<reference evidence="6 7" key="1">
    <citation type="journal article" date="2013" name="Environ. Microbiol.">
        <title>Complete genome, catabolic sub-proteomes and key-metabolites of Desulfobacula toluolica Tol2, a marine, aromatic compound-degrading, sulfate-reducing bacterium.</title>
        <authorList>
            <person name="Wohlbrand L."/>
            <person name="Jacob J.H."/>
            <person name="Kube M."/>
            <person name="Mussmann M."/>
            <person name="Jarling R."/>
            <person name="Beck A."/>
            <person name="Amann R."/>
            <person name="Wilkes H."/>
            <person name="Reinhardt R."/>
            <person name="Rabus R."/>
        </authorList>
    </citation>
    <scope>NUCLEOTIDE SEQUENCE [LARGE SCALE GENOMIC DNA]</scope>
    <source>
        <strain evidence="7">DSM 7467 / Tol2</strain>
    </source>
</reference>
<dbReference type="CDD" id="cd12107">
    <property type="entry name" value="Hemerythrin"/>
    <property type="match status" value="1"/>
</dbReference>
<dbReference type="PANTHER" id="PTHR37164">
    <property type="entry name" value="BACTERIOHEMERYTHRIN"/>
    <property type="match status" value="1"/>
</dbReference>
<evidence type="ECO:0000313" key="6">
    <source>
        <dbReference type="EMBL" id="CCK82272.1"/>
    </source>
</evidence>
<dbReference type="SUPFAM" id="SSF47188">
    <property type="entry name" value="Hemerythrin-like"/>
    <property type="match status" value="1"/>
</dbReference>
<dbReference type="PROSITE" id="PS00550">
    <property type="entry name" value="HEMERYTHRINS"/>
    <property type="match status" value="1"/>
</dbReference>
<accession>K0NT88</accession>
<dbReference type="InterPro" id="IPR035938">
    <property type="entry name" value="Hemerythrin-like_sf"/>
</dbReference>
<dbReference type="AlphaFoldDB" id="K0NT88"/>
<dbReference type="GO" id="GO:0005344">
    <property type="term" value="F:oxygen carrier activity"/>
    <property type="evidence" value="ECO:0007669"/>
    <property type="project" value="UniProtKB-KW"/>
</dbReference>
<dbReference type="KEGG" id="dto:TOL2_C41160"/>
<dbReference type="Proteomes" id="UP000007347">
    <property type="component" value="Chromosome"/>
</dbReference>
<dbReference type="Gene3D" id="1.20.120.50">
    <property type="entry name" value="Hemerythrin-like"/>
    <property type="match status" value="1"/>
</dbReference>
<evidence type="ECO:0000259" key="5">
    <source>
        <dbReference type="Pfam" id="PF01814"/>
    </source>
</evidence>
<protein>
    <submittedName>
        <fullName evidence="6">Bacteriaohaemerythrin</fullName>
    </submittedName>
</protein>
<evidence type="ECO:0000256" key="4">
    <source>
        <dbReference type="ARBA" id="ARBA00023004"/>
    </source>
</evidence>
<dbReference type="OrthoDB" id="9774644at2"/>
<dbReference type="GO" id="GO:0046872">
    <property type="term" value="F:metal ion binding"/>
    <property type="evidence" value="ECO:0007669"/>
    <property type="project" value="UniProtKB-KW"/>
</dbReference>
<keyword evidence="2" id="KW-0813">Transport</keyword>
<dbReference type="NCBIfam" id="TIGR02481">
    <property type="entry name" value="hemeryth_dom"/>
    <property type="match status" value="1"/>
</dbReference>
<dbReference type="Pfam" id="PF01814">
    <property type="entry name" value="Hemerythrin"/>
    <property type="match status" value="1"/>
</dbReference>
<keyword evidence="4" id="KW-0408">Iron</keyword>
<comment type="similarity">
    <text evidence="1">Belongs to the hemerythrin family.</text>
</comment>
<dbReference type="InterPro" id="IPR050669">
    <property type="entry name" value="Hemerythrin"/>
</dbReference>